<protein>
    <recommendedName>
        <fullName evidence="8">Rhodopsin domain-containing protein</fullName>
    </recommendedName>
</protein>
<dbReference type="Proteomes" id="UP001154252">
    <property type="component" value="Unassembled WGS sequence"/>
</dbReference>
<dbReference type="AlphaFoldDB" id="A0A9W4P0Y1"/>
<dbReference type="InterPro" id="IPR052337">
    <property type="entry name" value="SAT4-like"/>
</dbReference>
<evidence type="ECO:0000256" key="3">
    <source>
        <dbReference type="ARBA" id="ARBA00022989"/>
    </source>
</evidence>
<feature type="transmembrane region" description="Helical" evidence="7">
    <location>
        <begin position="205"/>
        <end position="223"/>
    </location>
</feature>
<name>A0A9W4P0Y1_9EURO</name>
<feature type="transmembrane region" description="Helical" evidence="7">
    <location>
        <begin position="238"/>
        <end position="260"/>
    </location>
</feature>
<keyword evidence="2 7" id="KW-0812">Transmembrane</keyword>
<reference evidence="9" key="1">
    <citation type="submission" date="2021-07" db="EMBL/GenBank/DDBJ databases">
        <authorList>
            <person name="Branca A.L. A."/>
        </authorList>
    </citation>
    <scope>NUCLEOTIDE SEQUENCE</scope>
</reference>
<accession>A0A9W4P0Y1</accession>
<evidence type="ECO:0000256" key="7">
    <source>
        <dbReference type="SAM" id="Phobius"/>
    </source>
</evidence>
<gene>
    <name evidence="9" type="ORF">PEGY_LOCUS1890</name>
</gene>
<dbReference type="Pfam" id="PF20684">
    <property type="entry name" value="Fung_rhodopsin"/>
    <property type="match status" value="1"/>
</dbReference>
<evidence type="ECO:0000313" key="9">
    <source>
        <dbReference type="EMBL" id="CAG8889593.1"/>
    </source>
</evidence>
<evidence type="ECO:0000256" key="4">
    <source>
        <dbReference type="ARBA" id="ARBA00023136"/>
    </source>
</evidence>
<feature type="region of interest" description="Disordered" evidence="6">
    <location>
        <begin position="272"/>
        <end position="311"/>
    </location>
</feature>
<feature type="transmembrane region" description="Helical" evidence="7">
    <location>
        <begin position="37"/>
        <end position="59"/>
    </location>
</feature>
<evidence type="ECO:0000259" key="8">
    <source>
        <dbReference type="Pfam" id="PF20684"/>
    </source>
</evidence>
<organism evidence="9 10">
    <name type="scientific">Penicillium egyptiacum</name>
    <dbReference type="NCBI Taxonomy" id="1303716"/>
    <lineage>
        <taxon>Eukaryota</taxon>
        <taxon>Fungi</taxon>
        <taxon>Dikarya</taxon>
        <taxon>Ascomycota</taxon>
        <taxon>Pezizomycotina</taxon>
        <taxon>Eurotiomycetes</taxon>
        <taxon>Eurotiomycetidae</taxon>
        <taxon>Eurotiales</taxon>
        <taxon>Aspergillaceae</taxon>
        <taxon>Penicillium</taxon>
    </lineage>
</organism>
<comment type="caution">
    <text evidence="9">The sequence shown here is derived from an EMBL/GenBank/DDBJ whole genome shotgun (WGS) entry which is preliminary data.</text>
</comment>
<evidence type="ECO:0000256" key="6">
    <source>
        <dbReference type="SAM" id="MobiDB-lite"/>
    </source>
</evidence>
<feature type="compositionally biased region" description="Polar residues" evidence="6">
    <location>
        <begin position="278"/>
        <end position="287"/>
    </location>
</feature>
<comment type="subcellular location">
    <subcellularLocation>
        <location evidence="1">Membrane</location>
        <topology evidence="1">Multi-pass membrane protein</topology>
    </subcellularLocation>
</comment>
<evidence type="ECO:0000313" key="10">
    <source>
        <dbReference type="Proteomes" id="UP001154252"/>
    </source>
</evidence>
<dbReference type="InterPro" id="IPR049326">
    <property type="entry name" value="Rhodopsin_dom_fungi"/>
</dbReference>
<dbReference type="GO" id="GO:0016020">
    <property type="term" value="C:membrane"/>
    <property type="evidence" value="ECO:0007669"/>
    <property type="project" value="UniProtKB-SubCell"/>
</dbReference>
<proteinExistence type="inferred from homology"/>
<dbReference type="PANTHER" id="PTHR33048">
    <property type="entry name" value="PTH11-LIKE INTEGRAL MEMBRANE PROTEIN (AFU_ORTHOLOGUE AFUA_5G11245)"/>
    <property type="match status" value="1"/>
</dbReference>
<evidence type="ECO:0000256" key="1">
    <source>
        <dbReference type="ARBA" id="ARBA00004141"/>
    </source>
</evidence>
<dbReference type="PANTHER" id="PTHR33048:SF166">
    <property type="entry name" value="PTH11-LIKE INTEGRAL MEMBRANE PROTEIN"/>
    <property type="match status" value="1"/>
</dbReference>
<feature type="domain" description="Rhodopsin" evidence="8">
    <location>
        <begin position="21"/>
        <end position="260"/>
    </location>
</feature>
<keyword evidence="4 7" id="KW-0472">Membrane</keyword>
<sequence length="334" mass="37549">MDSALITHWVLTWVAIGLIVLRLLLRKLRGQFILGDYFAMGAMLCAFIRLALVHVILIWGTNNMSNTSRRTHHFTLEEIRRREIASKFVLTDRVFYTSYLWLQKLVLLDAYRRLITHLRWEKATMISYVGIFATTYITVQIVTFTECNPFNHYWMVLPDPGTCCQAQLQLIVLGVFNVITDLMLIALPIPILVLVKRSTVEKIQLAALFAVGFFIVVVTIARLPQNAKNSTEQVNRTAWTSIELLAAAIVANAPVLYGLLEGRRERSKNALSGAGSAKLSQVLQRGPSNDPESELLQGTRHSKRGSAFGPKISCRNYLGIDGESSQSLTRSLEN</sequence>
<dbReference type="OrthoDB" id="2988756at2759"/>
<comment type="similarity">
    <text evidence="5">Belongs to the SAT4 family.</text>
</comment>
<keyword evidence="10" id="KW-1185">Reference proteome</keyword>
<feature type="transmembrane region" description="Helical" evidence="7">
    <location>
        <begin position="123"/>
        <end position="145"/>
    </location>
</feature>
<feature type="transmembrane region" description="Helical" evidence="7">
    <location>
        <begin position="170"/>
        <end position="193"/>
    </location>
</feature>
<feature type="transmembrane region" description="Helical" evidence="7">
    <location>
        <begin position="6"/>
        <end position="25"/>
    </location>
</feature>
<dbReference type="EMBL" id="CAJVRC010000843">
    <property type="protein sequence ID" value="CAG8889593.1"/>
    <property type="molecule type" value="Genomic_DNA"/>
</dbReference>
<evidence type="ECO:0000256" key="2">
    <source>
        <dbReference type="ARBA" id="ARBA00022692"/>
    </source>
</evidence>
<evidence type="ECO:0000256" key="5">
    <source>
        <dbReference type="ARBA" id="ARBA00038359"/>
    </source>
</evidence>
<keyword evidence="3 7" id="KW-1133">Transmembrane helix</keyword>